<proteinExistence type="predicted"/>
<reference evidence="1 2" key="1">
    <citation type="submission" date="2021-06" db="EMBL/GenBank/DDBJ databases">
        <authorList>
            <person name="Palmer J.M."/>
        </authorList>
    </citation>
    <scope>NUCLEOTIDE SEQUENCE [LARGE SCALE GENOMIC DNA]</scope>
    <source>
        <strain evidence="1 2">AS_MEX2019</strain>
        <tissue evidence="1">Muscle</tissue>
    </source>
</reference>
<dbReference type="EMBL" id="JAHRIP010057324">
    <property type="protein sequence ID" value="MEQ2303136.1"/>
    <property type="molecule type" value="Genomic_DNA"/>
</dbReference>
<comment type="caution">
    <text evidence="1">The sequence shown here is derived from an EMBL/GenBank/DDBJ whole genome shotgun (WGS) entry which is preliminary data.</text>
</comment>
<accession>A0ABV0ZC58</accession>
<gene>
    <name evidence="1" type="ORF">AMECASPLE_013590</name>
</gene>
<dbReference type="Proteomes" id="UP001469553">
    <property type="component" value="Unassembled WGS sequence"/>
</dbReference>
<protein>
    <submittedName>
        <fullName evidence="1">Uncharacterized protein</fullName>
    </submittedName>
</protein>
<evidence type="ECO:0000313" key="1">
    <source>
        <dbReference type="EMBL" id="MEQ2303136.1"/>
    </source>
</evidence>
<name>A0ABV0ZC58_9TELE</name>
<keyword evidence="2" id="KW-1185">Reference proteome</keyword>
<sequence length="150" mass="16982">MDQRFCPTCLRESSPCHTAQQLWSFDKNSIWKTHLHHQLRPMTPSCISAPTNKRQVCIPPQPITLHGFAFKDLQLWISLLSSQASTLLLPIATICLPSSFQLPYFLGPPLHHQYWIPGGKTSLILILNHSFKLMSFIAFMSSSGVRAPKK</sequence>
<evidence type="ECO:0000313" key="2">
    <source>
        <dbReference type="Proteomes" id="UP001469553"/>
    </source>
</evidence>
<organism evidence="1 2">
    <name type="scientific">Ameca splendens</name>
    <dbReference type="NCBI Taxonomy" id="208324"/>
    <lineage>
        <taxon>Eukaryota</taxon>
        <taxon>Metazoa</taxon>
        <taxon>Chordata</taxon>
        <taxon>Craniata</taxon>
        <taxon>Vertebrata</taxon>
        <taxon>Euteleostomi</taxon>
        <taxon>Actinopterygii</taxon>
        <taxon>Neopterygii</taxon>
        <taxon>Teleostei</taxon>
        <taxon>Neoteleostei</taxon>
        <taxon>Acanthomorphata</taxon>
        <taxon>Ovalentaria</taxon>
        <taxon>Atherinomorphae</taxon>
        <taxon>Cyprinodontiformes</taxon>
        <taxon>Goodeidae</taxon>
        <taxon>Ameca</taxon>
    </lineage>
</organism>